<dbReference type="Pfam" id="PF07749">
    <property type="entry name" value="ERp29"/>
    <property type="match status" value="1"/>
</dbReference>
<dbReference type="PANTHER" id="PTHR12211:SF0">
    <property type="entry name" value="ENDOPLASMIC RETICULUM RESIDENT PROTEIN 29"/>
    <property type="match status" value="1"/>
</dbReference>
<dbReference type="SUPFAM" id="SSF47933">
    <property type="entry name" value="ERP29 C domain-like"/>
    <property type="match status" value="1"/>
</dbReference>
<feature type="domain" description="ERp29 N-terminal" evidence="4">
    <location>
        <begin position="29"/>
        <end position="87"/>
    </location>
</feature>
<comment type="caution">
    <text evidence="5">The sequence shown here is derived from an EMBL/GenBank/DDBJ whole genome shotgun (WGS) entry which is preliminary data.</text>
</comment>
<evidence type="ECO:0000313" key="5">
    <source>
        <dbReference type="EMBL" id="CAG5124039.1"/>
    </source>
</evidence>
<evidence type="ECO:0008006" key="7">
    <source>
        <dbReference type="Google" id="ProtNLM"/>
    </source>
</evidence>
<dbReference type="InterPro" id="IPR011679">
    <property type="entry name" value="ERp29_C"/>
</dbReference>
<dbReference type="InterPro" id="IPR016855">
    <property type="entry name" value="ERp29"/>
</dbReference>
<organism evidence="5 6">
    <name type="scientific">Candidula unifasciata</name>
    <dbReference type="NCBI Taxonomy" id="100452"/>
    <lineage>
        <taxon>Eukaryota</taxon>
        <taxon>Metazoa</taxon>
        <taxon>Spiralia</taxon>
        <taxon>Lophotrochozoa</taxon>
        <taxon>Mollusca</taxon>
        <taxon>Gastropoda</taxon>
        <taxon>Heterobranchia</taxon>
        <taxon>Euthyneura</taxon>
        <taxon>Panpulmonata</taxon>
        <taxon>Eupulmonata</taxon>
        <taxon>Stylommatophora</taxon>
        <taxon>Helicina</taxon>
        <taxon>Helicoidea</taxon>
        <taxon>Geomitridae</taxon>
        <taxon>Candidula</taxon>
    </lineage>
</organism>
<evidence type="ECO:0000256" key="2">
    <source>
        <dbReference type="SAM" id="SignalP"/>
    </source>
</evidence>
<dbReference type="Gene3D" id="1.20.1150.12">
    <property type="entry name" value="Endoplasmic reticulum resident protein 29, C-terminal domain"/>
    <property type="match status" value="1"/>
</dbReference>
<keyword evidence="6" id="KW-1185">Reference proteome</keyword>
<dbReference type="AlphaFoldDB" id="A0A8S3Z4N7"/>
<dbReference type="EMBL" id="CAJHNH020001680">
    <property type="protein sequence ID" value="CAG5124039.1"/>
    <property type="molecule type" value="Genomic_DNA"/>
</dbReference>
<dbReference type="GO" id="GO:0009306">
    <property type="term" value="P:protein secretion"/>
    <property type="evidence" value="ECO:0007669"/>
    <property type="project" value="InterPro"/>
</dbReference>
<evidence type="ECO:0000259" key="3">
    <source>
        <dbReference type="Pfam" id="PF07749"/>
    </source>
</evidence>
<accession>A0A8S3Z4N7</accession>
<name>A0A8S3Z4N7_9EUPU</name>
<proteinExistence type="predicted"/>
<keyword evidence="2" id="KW-0732">Signal</keyword>
<gene>
    <name evidence="5" type="ORF">CUNI_LOCUS9597</name>
</gene>
<feature type="domain" description="Endoplasmic reticulum resident protein 29 C-terminal" evidence="3">
    <location>
        <begin position="123"/>
        <end position="217"/>
    </location>
</feature>
<protein>
    <recommendedName>
        <fullName evidence="7">Endoplasmic reticulum resident protein 29 C-terminal domain-containing protein</fullName>
    </recommendedName>
</protein>
<dbReference type="GO" id="GO:0005788">
    <property type="term" value="C:endoplasmic reticulum lumen"/>
    <property type="evidence" value="ECO:0007669"/>
    <property type="project" value="InterPro"/>
</dbReference>
<dbReference type="Proteomes" id="UP000678393">
    <property type="component" value="Unassembled WGS sequence"/>
</dbReference>
<dbReference type="FunFam" id="1.20.1150.12:FF:000001">
    <property type="entry name" value="Endoplasmic reticulum resident protein 29"/>
    <property type="match status" value="1"/>
</dbReference>
<dbReference type="InterPro" id="IPR012883">
    <property type="entry name" value="ERp29_N"/>
</dbReference>
<dbReference type="Gene3D" id="3.40.30.10">
    <property type="entry name" value="Glutaredoxin"/>
    <property type="match status" value="1"/>
</dbReference>
<dbReference type="InterPro" id="IPR036356">
    <property type="entry name" value="ERp29_C_sf"/>
</dbReference>
<dbReference type="PANTHER" id="PTHR12211">
    <property type="entry name" value="ENDOPLASMIC RETICULUM PROTEIN ERP29"/>
    <property type="match status" value="1"/>
</dbReference>
<feature type="signal peptide" evidence="2">
    <location>
        <begin position="1"/>
        <end position="25"/>
    </location>
</feature>
<reference evidence="5" key="1">
    <citation type="submission" date="2021-04" db="EMBL/GenBank/DDBJ databases">
        <authorList>
            <consortium name="Molecular Ecology Group"/>
        </authorList>
    </citation>
    <scope>NUCLEOTIDE SEQUENCE</scope>
</reference>
<sequence length="225" mass="24969">MSAAMKMALQALYFLIVSLGYFVSAEFIQGSVSLNSGVFDKVVEKHKAVLVKFDEMHAFGNKQDAFKEVARASIQQPELLVAEVPVSVLFILSLVSVSGDSVVYLGDSVDILSLVYLWLGRTGCVEEFDKLVKEFLGSAKDERAALLAKAEQAAQWLTQEGDRASAEVYIKTLRKVVEKGDSFIKNEVSRVEKLRTGKITDKKKDELNNRLNILATFQANIKDEL</sequence>
<feature type="chain" id="PRO_5035744701" description="Endoplasmic reticulum resident protein 29 C-terminal domain-containing protein" evidence="2">
    <location>
        <begin position="26"/>
        <end position="225"/>
    </location>
</feature>
<dbReference type="OrthoDB" id="417262at2759"/>
<evidence type="ECO:0000256" key="1">
    <source>
        <dbReference type="ARBA" id="ARBA00022824"/>
    </source>
</evidence>
<keyword evidence="1" id="KW-0256">Endoplasmic reticulum</keyword>
<evidence type="ECO:0000313" key="6">
    <source>
        <dbReference type="Proteomes" id="UP000678393"/>
    </source>
</evidence>
<dbReference type="Pfam" id="PF07912">
    <property type="entry name" value="ERp29_N"/>
    <property type="match status" value="1"/>
</dbReference>
<dbReference type="CDD" id="cd00238">
    <property type="entry name" value="ERp29c"/>
    <property type="match status" value="1"/>
</dbReference>
<evidence type="ECO:0000259" key="4">
    <source>
        <dbReference type="Pfam" id="PF07912"/>
    </source>
</evidence>